<name>A0A3S0QWJ1_9GAMM</name>
<dbReference type="SUPFAM" id="SSF116734">
    <property type="entry name" value="DNA methylase specificity domain"/>
    <property type="match status" value="1"/>
</dbReference>
<comment type="caution">
    <text evidence="3">The sequence shown here is derived from an EMBL/GenBank/DDBJ whole genome shotgun (WGS) entry which is preliminary data.</text>
</comment>
<gene>
    <name evidence="3" type="ORF">EKH79_12070</name>
</gene>
<dbReference type="InterPro" id="IPR052021">
    <property type="entry name" value="Type-I_RS_S_subunit"/>
</dbReference>
<dbReference type="PANTHER" id="PTHR30408:SF12">
    <property type="entry name" value="TYPE I RESTRICTION ENZYME MJAVIII SPECIFICITY SUBUNIT"/>
    <property type="match status" value="1"/>
</dbReference>
<protein>
    <submittedName>
        <fullName evidence="3">Restriction endonuclease subunit S</fullName>
    </submittedName>
</protein>
<dbReference type="GO" id="GO:0009307">
    <property type="term" value="P:DNA restriction-modification system"/>
    <property type="evidence" value="ECO:0007669"/>
    <property type="project" value="UniProtKB-KW"/>
</dbReference>
<sequence length="202" mass="22691">MRNDAPIKPLGELADIRLGYPFRGGISEVPGGAVRVIQTRDLSRDGLKPQSDWLTTQMEGRKQPDWLLDQDVLFAARGTHTYAALVTLPPAQTVCSPHLYVIRVRAPQQLLPAFLAWQLNQAPIQRYLRQWAEGSHQLSIRRTVLEGALVRIPPLEQQRTAIKLQRAALAERDALQALITNREMELAMLAEHLLANNYGSHP</sequence>
<accession>A0A3S0QWJ1</accession>
<dbReference type="OrthoDB" id="5465337at2"/>
<dbReference type="GO" id="GO:0004519">
    <property type="term" value="F:endonuclease activity"/>
    <property type="evidence" value="ECO:0007669"/>
    <property type="project" value="UniProtKB-KW"/>
</dbReference>
<dbReference type="EMBL" id="RYZR01000006">
    <property type="protein sequence ID" value="RUL63142.1"/>
    <property type="molecule type" value="Genomic_DNA"/>
</dbReference>
<keyword evidence="1" id="KW-0680">Restriction system</keyword>
<keyword evidence="4" id="KW-1185">Reference proteome</keyword>
<reference evidence="3 4" key="1">
    <citation type="submission" date="2018-12" db="EMBL/GenBank/DDBJ databases">
        <title>Dyella dinghuensis sp. nov. DHOA06 and Dyella choica sp. nov. 4M-K27, isolated from forest soil.</title>
        <authorList>
            <person name="Qiu L.-H."/>
            <person name="Gao Z.-H."/>
        </authorList>
    </citation>
    <scope>NUCLEOTIDE SEQUENCE [LARGE SCALE GENOMIC DNA]</scope>
    <source>
        <strain evidence="3 4">DHOA06</strain>
    </source>
</reference>
<proteinExistence type="predicted"/>
<keyword evidence="3" id="KW-0540">Nuclease</keyword>
<evidence type="ECO:0000256" key="2">
    <source>
        <dbReference type="ARBA" id="ARBA00023125"/>
    </source>
</evidence>
<dbReference type="Proteomes" id="UP000267077">
    <property type="component" value="Unassembled WGS sequence"/>
</dbReference>
<dbReference type="PANTHER" id="PTHR30408">
    <property type="entry name" value="TYPE-1 RESTRICTION ENZYME ECOKI SPECIFICITY PROTEIN"/>
    <property type="match status" value="1"/>
</dbReference>
<dbReference type="InterPro" id="IPR044946">
    <property type="entry name" value="Restrct_endonuc_typeI_TRD_sf"/>
</dbReference>
<keyword evidence="2" id="KW-0238">DNA-binding</keyword>
<evidence type="ECO:0000256" key="1">
    <source>
        <dbReference type="ARBA" id="ARBA00022747"/>
    </source>
</evidence>
<dbReference type="Gene3D" id="3.90.220.20">
    <property type="entry name" value="DNA methylase specificity domains"/>
    <property type="match status" value="1"/>
</dbReference>
<evidence type="ECO:0000313" key="3">
    <source>
        <dbReference type="EMBL" id="RUL63142.1"/>
    </source>
</evidence>
<keyword evidence="3" id="KW-0378">Hydrolase</keyword>
<dbReference type="GO" id="GO:0003677">
    <property type="term" value="F:DNA binding"/>
    <property type="evidence" value="ECO:0007669"/>
    <property type="project" value="UniProtKB-KW"/>
</dbReference>
<keyword evidence="3" id="KW-0255">Endonuclease</keyword>
<dbReference type="AlphaFoldDB" id="A0A3S0QWJ1"/>
<dbReference type="CDD" id="cd16961">
    <property type="entry name" value="RMtype1_S_TRD-CR_like"/>
    <property type="match status" value="1"/>
</dbReference>
<evidence type="ECO:0000313" key="4">
    <source>
        <dbReference type="Proteomes" id="UP000267077"/>
    </source>
</evidence>
<organism evidence="3 4">
    <name type="scientific">Dyella dinghuensis</name>
    <dbReference type="NCBI Taxonomy" id="1920169"/>
    <lineage>
        <taxon>Bacteria</taxon>
        <taxon>Pseudomonadati</taxon>
        <taxon>Pseudomonadota</taxon>
        <taxon>Gammaproteobacteria</taxon>
        <taxon>Lysobacterales</taxon>
        <taxon>Rhodanobacteraceae</taxon>
        <taxon>Dyella</taxon>
    </lineage>
</organism>